<keyword evidence="3 6" id="KW-0812">Transmembrane</keyword>
<feature type="transmembrane region" description="Helical" evidence="6">
    <location>
        <begin position="150"/>
        <end position="174"/>
    </location>
</feature>
<dbReference type="PANTHER" id="PTHR11101:SF16">
    <property type="entry name" value="PHOSPHATE TRANSPORTER"/>
    <property type="match status" value="1"/>
</dbReference>
<dbReference type="KEGG" id="agl:PYTT_0828"/>
<dbReference type="Pfam" id="PF01384">
    <property type="entry name" value="PHO4"/>
    <property type="match status" value="1"/>
</dbReference>
<dbReference type="GO" id="GO:0005315">
    <property type="term" value="F:phosphate transmembrane transporter activity"/>
    <property type="evidence" value="ECO:0007669"/>
    <property type="project" value="InterPro"/>
</dbReference>
<feature type="transmembrane region" description="Helical" evidence="6">
    <location>
        <begin position="228"/>
        <end position="247"/>
    </location>
</feature>
<keyword evidence="4 6" id="KW-1133">Transmembrane helix</keyword>
<dbReference type="Proteomes" id="UP000176204">
    <property type="component" value="Chromosome I"/>
</dbReference>
<keyword evidence="8" id="KW-1185">Reference proteome</keyword>
<evidence type="ECO:0000256" key="4">
    <source>
        <dbReference type="ARBA" id="ARBA00022989"/>
    </source>
</evidence>
<dbReference type="PANTHER" id="PTHR11101">
    <property type="entry name" value="PHOSPHATE TRANSPORTER"/>
    <property type="match status" value="1"/>
</dbReference>
<organism evidence="7 8">
    <name type="scientific">Akkermansia glycaniphila</name>
    <dbReference type="NCBI Taxonomy" id="1679444"/>
    <lineage>
        <taxon>Bacteria</taxon>
        <taxon>Pseudomonadati</taxon>
        <taxon>Verrucomicrobiota</taxon>
        <taxon>Verrucomicrobiia</taxon>
        <taxon>Verrucomicrobiales</taxon>
        <taxon>Akkermansiaceae</taxon>
        <taxon>Akkermansia</taxon>
    </lineage>
</organism>
<keyword evidence="5 6" id="KW-0472">Membrane</keyword>
<feature type="transmembrane region" description="Helical" evidence="6">
    <location>
        <begin position="186"/>
        <end position="208"/>
    </location>
</feature>
<name>A0A1C7PHR2_9BACT</name>
<keyword evidence="6" id="KW-0592">Phosphate transport</keyword>
<proteinExistence type="inferred from homology"/>
<protein>
    <recommendedName>
        <fullName evidence="6">Phosphate transporter</fullName>
    </recommendedName>
</protein>
<evidence type="ECO:0000313" key="8">
    <source>
        <dbReference type="Proteomes" id="UP000176204"/>
    </source>
</evidence>
<feature type="transmembrane region" description="Helical" evidence="6">
    <location>
        <begin position="45"/>
        <end position="63"/>
    </location>
</feature>
<dbReference type="PATRIC" id="fig|1679444.3.peg.2172"/>
<feature type="transmembrane region" description="Helical" evidence="6">
    <location>
        <begin position="6"/>
        <end position="24"/>
    </location>
</feature>
<dbReference type="GO" id="GO:0035435">
    <property type="term" value="P:phosphate ion transmembrane transport"/>
    <property type="evidence" value="ECO:0007669"/>
    <property type="project" value="TreeGrafter"/>
</dbReference>
<dbReference type="RefSeq" id="WP_067773573.1">
    <property type="nucleotide sequence ID" value="NZ_LIGX01000013.1"/>
</dbReference>
<evidence type="ECO:0000256" key="2">
    <source>
        <dbReference type="ARBA" id="ARBA00022448"/>
    </source>
</evidence>
<evidence type="ECO:0000256" key="6">
    <source>
        <dbReference type="RuleBase" id="RU363058"/>
    </source>
</evidence>
<evidence type="ECO:0000256" key="1">
    <source>
        <dbReference type="ARBA" id="ARBA00004141"/>
    </source>
</evidence>
<evidence type="ECO:0000256" key="3">
    <source>
        <dbReference type="ARBA" id="ARBA00022692"/>
    </source>
</evidence>
<evidence type="ECO:0000313" key="7">
    <source>
        <dbReference type="EMBL" id="SEH79818.1"/>
    </source>
</evidence>
<comment type="subcellular location">
    <subcellularLocation>
        <location evidence="1 6">Membrane</location>
        <topology evidence="1 6">Multi-pass membrane protein</topology>
    </subcellularLocation>
</comment>
<sequence length="740" mass="80664">MDTIYIVILGILLLLAGFDLVVGVSNDAANFLNSAVGSRAASRSVIIAVAAVGVVIGSSFSSGMMEIARSGVFVPAQFNFHDIMLLFLAVMLTDVILLDLFNTFGLPTSTTVSLVFELLGAAVAVAVYNMCTMGDNVVQNLSDYINSSKALAIVTGIFASVGVAFTCGIVIMWISRLIFSFRYQKTYKYIGAIWCGLALTAITYFAIFKGLKGSTILDKETVKYLDTHLHYCLLASFAGWTVLMFILQHLGRVNILKFIVLAGTMALALAFAGNDLVNFIGVFMAGQSSYEIAQAHVAAGGNLSDLYMGDLAKPVVADWRYLIVAGLIMVGALMFSKKARTVTDTEVNLARKNGGMERFGSAPPARMLVRYTLKFAQGLTRITPAPIARFIGKRFEPLPASEDNGQAFDLIRASVNLTIAALLISLATSLKLPLSTTYVTFMVAMGSSLADRAWGRDSAVYRITGVMTVIAGWFFTAFAACTAAFICAMVLMAGGFGGIVLMVGIVAALLIKSAIMHKNKHKKQVEELNLGNDNTLRSIGIGSAELLGRVLGIYKGSIDALITENRKQLKKFRKETKEIGKELRDRKNFEIIPSLRHISPDLVDRGQLLFRVTESMQATVESLNIIVQASFSHIDNNHAGLDHEQAQELLALTEHVAKFYPELCGMLRASNYAGLEKALEEATDLSEEFADSIRHHLLRGTEDESQARNSILYLNLLNETRSMIRRSYSLMKDQKDLLEG</sequence>
<feature type="transmembrane region" description="Helical" evidence="6">
    <location>
        <begin position="497"/>
        <end position="515"/>
    </location>
</feature>
<evidence type="ECO:0000256" key="5">
    <source>
        <dbReference type="ARBA" id="ARBA00023136"/>
    </source>
</evidence>
<feature type="transmembrane region" description="Helical" evidence="6">
    <location>
        <begin position="319"/>
        <end position="336"/>
    </location>
</feature>
<dbReference type="OrthoDB" id="9779554at2"/>
<feature type="transmembrane region" description="Helical" evidence="6">
    <location>
        <begin position="83"/>
        <end position="101"/>
    </location>
</feature>
<dbReference type="STRING" id="1679444.PYTT_0828"/>
<keyword evidence="2 6" id="KW-0813">Transport</keyword>
<dbReference type="GO" id="GO:0016020">
    <property type="term" value="C:membrane"/>
    <property type="evidence" value="ECO:0007669"/>
    <property type="project" value="UniProtKB-SubCell"/>
</dbReference>
<reference evidence="8" key="1">
    <citation type="submission" date="2016-09" db="EMBL/GenBank/DDBJ databases">
        <authorList>
            <person name="Koehorst J."/>
        </authorList>
    </citation>
    <scope>NUCLEOTIDE SEQUENCE [LARGE SCALE GENOMIC DNA]</scope>
</reference>
<feature type="transmembrane region" description="Helical" evidence="6">
    <location>
        <begin position="113"/>
        <end position="130"/>
    </location>
</feature>
<dbReference type="InterPro" id="IPR001204">
    <property type="entry name" value="Phos_transporter"/>
</dbReference>
<dbReference type="AlphaFoldDB" id="A0A1C7PHR2"/>
<dbReference type="EMBL" id="LT629973">
    <property type="protein sequence ID" value="SEH79818.1"/>
    <property type="molecule type" value="Genomic_DNA"/>
</dbReference>
<comment type="similarity">
    <text evidence="6">Belongs to the inorganic phosphate transporter (PiT) (TC 2.A.20) family.</text>
</comment>
<accession>A0A1C7PHR2</accession>
<feature type="transmembrane region" description="Helical" evidence="6">
    <location>
        <begin position="466"/>
        <end position="491"/>
    </location>
</feature>
<gene>
    <name evidence="7" type="ORF">PYTT_0828</name>
</gene>
<feature type="transmembrane region" description="Helical" evidence="6">
    <location>
        <begin position="254"/>
        <end position="273"/>
    </location>
</feature>